<dbReference type="GO" id="GO:0006465">
    <property type="term" value="P:signal peptide processing"/>
    <property type="evidence" value="ECO:0007669"/>
    <property type="project" value="TreeGrafter"/>
</dbReference>
<dbReference type="Pfam" id="PF01478">
    <property type="entry name" value="Peptidase_A24"/>
    <property type="match status" value="1"/>
</dbReference>
<dbReference type="RefSeq" id="WP_162361122.1">
    <property type="nucleotide sequence ID" value="NZ_CP047591.1"/>
</dbReference>
<keyword evidence="2" id="KW-0472">Membrane</keyword>
<feature type="domain" description="Prepilin type IV endopeptidase peptidase" evidence="3">
    <location>
        <begin position="78"/>
        <end position="186"/>
    </location>
</feature>
<feature type="transmembrane region" description="Helical" evidence="2">
    <location>
        <begin position="6"/>
        <end position="23"/>
    </location>
</feature>
<protein>
    <recommendedName>
        <fullName evidence="3">Prepilin type IV endopeptidase peptidase domain-containing protein</fullName>
    </recommendedName>
</protein>
<evidence type="ECO:0000256" key="1">
    <source>
        <dbReference type="ARBA" id="ARBA00005801"/>
    </source>
</evidence>
<dbReference type="EMBL" id="CP047591">
    <property type="protein sequence ID" value="QHI71348.1"/>
    <property type="molecule type" value="Genomic_DNA"/>
</dbReference>
<gene>
    <name evidence="4" type="ORF">Ami3637_02090</name>
</gene>
<feature type="transmembrane region" description="Helical" evidence="2">
    <location>
        <begin position="122"/>
        <end position="142"/>
    </location>
</feature>
<keyword evidence="2" id="KW-1133">Transmembrane helix</keyword>
<keyword evidence="2" id="KW-0812">Transmembrane</keyword>
<feature type="transmembrane region" description="Helical" evidence="2">
    <location>
        <begin position="154"/>
        <end position="181"/>
    </location>
</feature>
<dbReference type="InterPro" id="IPR000045">
    <property type="entry name" value="Prepilin_IV_endopep_pep"/>
</dbReference>
<comment type="similarity">
    <text evidence="1">Belongs to the peptidase A24 family.</text>
</comment>
<accession>A0A6P1MH57</accession>
<dbReference type="Gene3D" id="1.20.120.1220">
    <property type="match status" value="1"/>
</dbReference>
<feature type="transmembrane region" description="Helical" evidence="2">
    <location>
        <begin position="193"/>
        <end position="215"/>
    </location>
</feature>
<dbReference type="PANTHER" id="PTHR30487">
    <property type="entry name" value="TYPE 4 PREPILIN-LIKE PROTEINS LEADER PEPTIDE-PROCESSING ENZYME"/>
    <property type="match status" value="1"/>
</dbReference>
<feature type="transmembrane region" description="Helical" evidence="2">
    <location>
        <begin position="100"/>
        <end position="116"/>
    </location>
</feature>
<proteinExistence type="inferred from homology"/>
<dbReference type="Proteomes" id="UP000463883">
    <property type="component" value="Chromosome"/>
</dbReference>
<feature type="transmembrane region" description="Helical" evidence="2">
    <location>
        <begin position="69"/>
        <end position="88"/>
    </location>
</feature>
<evidence type="ECO:0000313" key="5">
    <source>
        <dbReference type="Proteomes" id="UP000463883"/>
    </source>
</evidence>
<dbReference type="GO" id="GO:0004190">
    <property type="term" value="F:aspartic-type endopeptidase activity"/>
    <property type="evidence" value="ECO:0007669"/>
    <property type="project" value="InterPro"/>
</dbReference>
<dbReference type="KEGG" id="amic:Ami3637_02090"/>
<dbReference type="PANTHER" id="PTHR30487:SF0">
    <property type="entry name" value="PREPILIN LEADER PEPTIDASE_N-METHYLTRANSFERASE-RELATED"/>
    <property type="match status" value="1"/>
</dbReference>
<name>A0A6P1MH57_9FIRM</name>
<keyword evidence="5" id="KW-1185">Reference proteome</keyword>
<evidence type="ECO:0000259" key="3">
    <source>
        <dbReference type="Pfam" id="PF01478"/>
    </source>
</evidence>
<organism evidence="4 5">
    <name type="scientific">Aminipila terrae</name>
    <dbReference type="NCBI Taxonomy" id="2697030"/>
    <lineage>
        <taxon>Bacteria</taxon>
        <taxon>Bacillati</taxon>
        <taxon>Bacillota</taxon>
        <taxon>Clostridia</taxon>
        <taxon>Peptostreptococcales</taxon>
        <taxon>Anaerovoracaceae</taxon>
        <taxon>Aminipila</taxon>
    </lineage>
</organism>
<evidence type="ECO:0000313" key="4">
    <source>
        <dbReference type="EMBL" id="QHI71348.1"/>
    </source>
</evidence>
<feature type="transmembrane region" description="Helical" evidence="2">
    <location>
        <begin position="44"/>
        <end position="63"/>
    </location>
</feature>
<evidence type="ECO:0000256" key="2">
    <source>
        <dbReference type="SAM" id="Phobius"/>
    </source>
</evidence>
<reference evidence="4 5" key="1">
    <citation type="submission" date="2020-01" db="EMBL/GenBank/DDBJ databases">
        <title>Genomic analysis of Aminipila sp. CBA3637.</title>
        <authorList>
            <person name="Kim Y.B."/>
            <person name="Roh S.W."/>
        </authorList>
    </citation>
    <scope>NUCLEOTIDE SEQUENCE [LARGE SCALE GENOMIC DNA]</scope>
    <source>
        <strain evidence="4 5">CBA3637</strain>
    </source>
</reference>
<dbReference type="GO" id="GO:0005886">
    <property type="term" value="C:plasma membrane"/>
    <property type="evidence" value="ECO:0007669"/>
    <property type="project" value="TreeGrafter"/>
</dbReference>
<sequence>MNIYLTLIFGILGISFGMVIPHISNGFVTYKKLRNNSEIVVKNCDIRTVGLVVVLNGVLWSYAGSKTENIFITLLVSLLFTVAILISLIDLKIRLIPNELVLFILFLGAVFQILYFGWMALLYALICMVAVGFMFIMAGKLVGLEQVGAGDVKLAAAMGLILGYPDIKIGLIGMSGALIAFCLGGMTIKKLTMYSFFPLAPFIMFGTICSLIYIIGW</sequence>
<dbReference type="AlphaFoldDB" id="A0A6P1MH57"/>
<dbReference type="InterPro" id="IPR050882">
    <property type="entry name" value="Prepilin_peptidase/N-MTase"/>
</dbReference>